<dbReference type="Proteomes" id="UP000198287">
    <property type="component" value="Unassembled WGS sequence"/>
</dbReference>
<name>A0A226DV11_FOLCA</name>
<sequence length="390" mass="45063">MISKATLQLLGNFFRTLTLFAVTPFHWDRAELQLHVRTAKSRKDLVSRFFYWINNIVLALKNIYLLYFLYFHLIPEDNVAGIVLQMILMMTYFCASFHNTLFWMWPTTVPNLFNECSVFNNETHRTMNPSSKTAYPAENDEIGPILKNCFGIICILSLSVGLLSVGNPRLAPFFGGSLPLKWTEWGPSRVLMSLLEMYLMGYAWACNLQAFFLIISQAFLFTYWTGELKYVEKAGENFKLPQFSMTYRKLLILSDLYNISYSTHVTGLLTFAFPNQVSVNYGTLCLYSSLPFGSWLGCLYLSLSGAFNLSQLQVLLASPFEVSQTVFESWDKIPGGNRKEISSMKRFRKYYRKRYPLRVKRGNFGIFRKESSIEWLDSLIDKTVSLILIK</sequence>
<evidence type="ECO:0000313" key="2">
    <source>
        <dbReference type="Proteomes" id="UP000198287"/>
    </source>
</evidence>
<accession>A0A226DV11</accession>
<organism evidence="1 2">
    <name type="scientific">Folsomia candida</name>
    <name type="common">Springtail</name>
    <dbReference type="NCBI Taxonomy" id="158441"/>
    <lineage>
        <taxon>Eukaryota</taxon>
        <taxon>Metazoa</taxon>
        <taxon>Ecdysozoa</taxon>
        <taxon>Arthropoda</taxon>
        <taxon>Hexapoda</taxon>
        <taxon>Collembola</taxon>
        <taxon>Entomobryomorpha</taxon>
        <taxon>Isotomoidea</taxon>
        <taxon>Isotomidae</taxon>
        <taxon>Proisotominae</taxon>
        <taxon>Folsomia</taxon>
    </lineage>
</organism>
<reference evidence="1 2" key="1">
    <citation type="submission" date="2015-12" db="EMBL/GenBank/DDBJ databases">
        <title>The genome of Folsomia candida.</title>
        <authorList>
            <person name="Faddeeva A."/>
            <person name="Derks M.F."/>
            <person name="Anvar Y."/>
            <person name="Smit S."/>
            <person name="Van Straalen N."/>
            <person name="Roelofs D."/>
        </authorList>
    </citation>
    <scope>NUCLEOTIDE SEQUENCE [LARGE SCALE GENOMIC DNA]</scope>
    <source>
        <strain evidence="1 2">VU population</strain>
        <tissue evidence="1">Whole body</tissue>
    </source>
</reference>
<dbReference type="EMBL" id="LNIX01000011">
    <property type="protein sequence ID" value="OXA48531.1"/>
    <property type="molecule type" value="Genomic_DNA"/>
</dbReference>
<keyword evidence="2" id="KW-1185">Reference proteome</keyword>
<evidence type="ECO:0000313" key="1">
    <source>
        <dbReference type="EMBL" id="OXA48531.1"/>
    </source>
</evidence>
<protein>
    <submittedName>
        <fullName evidence="1">Uncharacterized protein</fullName>
    </submittedName>
</protein>
<proteinExistence type="predicted"/>
<gene>
    <name evidence="1" type="ORF">Fcan01_16623</name>
</gene>
<comment type="caution">
    <text evidence="1">The sequence shown here is derived from an EMBL/GenBank/DDBJ whole genome shotgun (WGS) entry which is preliminary data.</text>
</comment>
<dbReference type="AlphaFoldDB" id="A0A226DV11"/>